<dbReference type="Pfam" id="PF00359">
    <property type="entry name" value="PTS_EIIA_2"/>
    <property type="match status" value="1"/>
</dbReference>
<feature type="domain" description="PTS EIIA type-2" evidence="1">
    <location>
        <begin position="9"/>
        <end position="155"/>
    </location>
</feature>
<dbReference type="SUPFAM" id="SSF55804">
    <property type="entry name" value="Phoshotransferase/anion transport protein"/>
    <property type="match status" value="1"/>
</dbReference>
<gene>
    <name evidence="2" type="ORF">BWR10_13490</name>
</gene>
<dbReference type="Proteomes" id="UP000189067">
    <property type="component" value="Unassembled WGS sequence"/>
</dbReference>
<accession>A0A5P5ZGF9</accession>
<dbReference type="AlphaFoldDB" id="A0A5P5ZGF9"/>
<dbReference type="PANTHER" id="PTHR47738">
    <property type="entry name" value="PTS SYSTEM FRUCTOSE-LIKE EIIA COMPONENT-RELATED"/>
    <property type="match status" value="1"/>
</dbReference>
<reference evidence="2 3" key="1">
    <citation type="submission" date="2017-01" db="EMBL/GenBank/DDBJ databases">
        <title>In silico prediction, in vitro antibacterial spectrum and physicochemical properties of a putative bacteriocin produced by Lactobacillus rhamnosus strain L156.4.</title>
        <authorList>
            <person name="Silveira A.M."/>
            <person name="Monteiro A.S."/>
            <person name="Santos V.L."/>
            <person name="Nicoli J.R."/>
            <person name="Azevedo V."/>
            <person name="Soares S.C."/>
            <person name="Castro-Oliveira L."/>
            <person name="Dias-Souza M.V."/>
            <person name="Nardi R.M."/>
        </authorList>
    </citation>
    <scope>NUCLEOTIDE SEQUENCE [LARGE SCALE GENOMIC DNA]</scope>
    <source>
        <strain evidence="2 3">L156.4</strain>
    </source>
</reference>
<organism evidence="2 3">
    <name type="scientific">Lacticaseibacillus rhamnosus</name>
    <name type="common">Lactobacillus rhamnosus</name>
    <dbReference type="NCBI Taxonomy" id="47715"/>
    <lineage>
        <taxon>Bacteria</taxon>
        <taxon>Bacillati</taxon>
        <taxon>Bacillota</taxon>
        <taxon>Bacilli</taxon>
        <taxon>Lactobacillales</taxon>
        <taxon>Lactobacillaceae</taxon>
        <taxon>Lacticaseibacillus</taxon>
    </lineage>
</organism>
<proteinExistence type="predicted"/>
<evidence type="ECO:0000259" key="1">
    <source>
        <dbReference type="PROSITE" id="PS51094"/>
    </source>
</evidence>
<name>A0A5P5ZGF9_LACRH</name>
<dbReference type="PANTHER" id="PTHR47738:SF3">
    <property type="entry name" value="PHOSPHOTRANSFERASE SYSTEM MANNITOL_FRUCTOSE-SPECIFIC IIA DOMAIN CONTAINING PROTEIN"/>
    <property type="match status" value="1"/>
</dbReference>
<comment type="caution">
    <text evidence="2">The sequence shown here is derived from an EMBL/GenBank/DDBJ whole genome shotgun (WGS) entry which is preliminary data.</text>
</comment>
<protein>
    <submittedName>
        <fullName evidence="2">PTS galactitol transporter subunit IIA</fullName>
    </submittedName>
</protein>
<dbReference type="InterPro" id="IPR051541">
    <property type="entry name" value="PTS_SugarTrans_NitroReg"/>
</dbReference>
<dbReference type="InterPro" id="IPR002178">
    <property type="entry name" value="PTS_EIIA_type-2_dom"/>
</dbReference>
<dbReference type="EMBL" id="MTJY01000057">
    <property type="protein sequence ID" value="ONN73499.1"/>
    <property type="molecule type" value="Genomic_DNA"/>
</dbReference>
<sequence length="161" mass="17701">MSEQTSKKIAFGSSFVKHFTKSVTFEGAIDALSLNLLDRKLVTVDYPQAVKDREKKFPTGLPTSPIGVAIPHTDPQFVNQNAVSVGILAEPIEMVVMGTTNEIIPVSVIFLLSLAQSNKQLNILKRIMRVVQDQTKLKKFMTSTDAEIATEVQNAILEGLE</sequence>
<dbReference type="InterPro" id="IPR016152">
    <property type="entry name" value="PTrfase/Anion_transptr"/>
</dbReference>
<evidence type="ECO:0000313" key="2">
    <source>
        <dbReference type="EMBL" id="ONN73499.1"/>
    </source>
</evidence>
<dbReference type="PROSITE" id="PS51094">
    <property type="entry name" value="PTS_EIIA_TYPE_2"/>
    <property type="match status" value="1"/>
</dbReference>
<dbReference type="Gene3D" id="3.40.930.10">
    <property type="entry name" value="Mannitol-specific EII, Chain A"/>
    <property type="match status" value="1"/>
</dbReference>
<dbReference type="RefSeq" id="WP_005684938.1">
    <property type="nucleotide sequence ID" value="NZ_CACRTK010000060.1"/>
</dbReference>
<evidence type="ECO:0000313" key="3">
    <source>
        <dbReference type="Proteomes" id="UP000189067"/>
    </source>
</evidence>
<dbReference type="CDD" id="cd00211">
    <property type="entry name" value="PTS_IIA_fru"/>
    <property type="match status" value="1"/>
</dbReference>